<dbReference type="OMA" id="SMLAKQW"/>
<accession>A0A284QLA4</accession>
<sequence>MPSRPSPNPSPGITPVHSRAPTPLLNRYRQRFVYTEPADSLQSRSQSRARPGRQFSLDVDGGEDRVSSTARRGPTARFASPAHEKYHSFERVETDTIRTKDGVEIYPRDQRGEELGKNARIWRIYTDEARKADARMTEGWNRSIDVLLVFTGLFSAVQTTFIIQTYQMMVPDGSDTTNALLVQLLSLQFGSTALTNLPTTPSVPPTRWVNGLWFAALACSLSTALISMLAKQWLQAYVPHVSGTLQYRSRQRQSRYMQLEAWHVPAIIDALPLLLHVALLLFFAGLIVLMWTVDLAITIATWAIVAFAYIFYLASVCLPLIYDDCPYYHPVTDYLRRAAGSRTTRHPSPQAKTLLRAKKNPDDGARSASHDLVKSSDAVLQDILDASALVWLFSKSADTDVISAALQALAGLPRDFSALDILREAGTLALVEQGFQDCFHKDTTVDLQWHLIDTEGAELYCRAWIQLTRGTSEQWPLEIIEPLWLLQDSKLHPDTAAIASCAVALSSFESHVSQWELLAYLSKYASGELQLSQATQCCLLDSIIECMVLWEMPAAVIEETTVRAIPTLLRILRLTGDLPTSNLRSAAAVALYVFTRGPVNLTDYRNEDKRRADYCELTLESLSALVEAPERFGVRDTLMDITSQELCRLAASVVAQSERFPQPLREIARSSLSQLFIDGKIGVGIVPDSVLSDVLRLLYPPFRVPDARRPLFVTTLVGTLEITSHPDITSWSVRLLEILLHRCSVDVLEAFTVGNGINAVLRATKVGLVDSRRLQIDSLRTLCAFIDSSTRLSIEGKQDDSTHAILNNQFNLVFESDFFDTLVSVIAERRWWLFEVSGHWMPALVQLCRIRPHEDVWKIVVKVFRDFAERNVDEEGYMETLRHLDTMTKLYGRNGNGSVQ</sequence>
<feature type="compositionally biased region" description="Pro residues" evidence="1">
    <location>
        <begin position="1"/>
        <end position="12"/>
    </location>
</feature>
<feature type="transmembrane region" description="Helical" evidence="2">
    <location>
        <begin position="300"/>
        <end position="322"/>
    </location>
</feature>
<feature type="transmembrane region" description="Helical" evidence="2">
    <location>
        <begin position="273"/>
        <end position="293"/>
    </location>
</feature>
<evidence type="ECO:0000256" key="2">
    <source>
        <dbReference type="SAM" id="Phobius"/>
    </source>
</evidence>
<feature type="transmembrane region" description="Helical" evidence="2">
    <location>
        <begin position="178"/>
        <end position="197"/>
    </location>
</feature>
<name>A0A284QLA4_ARMOS</name>
<evidence type="ECO:0000313" key="5">
    <source>
        <dbReference type="Proteomes" id="UP000219338"/>
    </source>
</evidence>
<feature type="domain" description="DUF6535" evidence="3">
    <location>
        <begin position="122"/>
        <end position="292"/>
    </location>
</feature>
<feature type="region of interest" description="Disordered" evidence="1">
    <location>
        <begin position="1"/>
        <end position="81"/>
    </location>
</feature>
<organism evidence="4 5">
    <name type="scientific">Armillaria ostoyae</name>
    <name type="common">Armillaria root rot fungus</name>
    <dbReference type="NCBI Taxonomy" id="47428"/>
    <lineage>
        <taxon>Eukaryota</taxon>
        <taxon>Fungi</taxon>
        <taxon>Dikarya</taxon>
        <taxon>Basidiomycota</taxon>
        <taxon>Agaricomycotina</taxon>
        <taxon>Agaricomycetes</taxon>
        <taxon>Agaricomycetidae</taxon>
        <taxon>Agaricales</taxon>
        <taxon>Marasmiineae</taxon>
        <taxon>Physalacriaceae</taxon>
        <taxon>Armillaria</taxon>
    </lineage>
</organism>
<dbReference type="EMBL" id="FUEG01000001">
    <property type="protein sequence ID" value="SJK97220.1"/>
    <property type="molecule type" value="Genomic_DNA"/>
</dbReference>
<dbReference type="OrthoDB" id="3185525at2759"/>
<dbReference type="AlphaFoldDB" id="A0A284QLA4"/>
<feature type="compositionally biased region" description="Basic and acidic residues" evidence="1">
    <location>
        <begin position="359"/>
        <end position="370"/>
    </location>
</feature>
<dbReference type="InterPro" id="IPR016024">
    <property type="entry name" value="ARM-type_fold"/>
</dbReference>
<feature type="transmembrane region" description="Helical" evidence="2">
    <location>
        <begin position="209"/>
        <end position="230"/>
    </location>
</feature>
<dbReference type="Pfam" id="PF20153">
    <property type="entry name" value="DUF6535"/>
    <property type="match status" value="1"/>
</dbReference>
<keyword evidence="5" id="KW-1185">Reference proteome</keyword>
<evidence type="ECO:0000256" key="1">
    <source>
        <dbReference type="SAM" id="MobiDB-lite"/>
    </source>
</evidence>
<gene>
    <name evidence="4" type="ORF">ARMOST_00471</name>
</gene>
<feature type="region of interest" description="Disordered" evidence="1">
    <location>
        <begin position="340"/>
        <end position="370"/>
    </location>
</feature>
<dbReference type="Proteomes" id="UP000219338">
    <property type="component" value="Unassembled WGS sequence"/>
</dbReference>
<evidence type="ECO:0000259" key="3">
    <source>
        <dbReference type="Pfam" id="PF20153"/>
    </source>
</evidence>
<feature type="transmembrane region" description="Helical" evidence="2">
    <location>
        <begin position="146"/>
        <end position="166"/>
    </location>
</feature>
<proteinExistence type="predicted"/>
<evidence type="ECO:0000313" key="4">
    <source>
        <dbReference type="EMBL" id="SJK97220.1"/>
    </source>
</evidence>
<keyword evidence="2" id="KW-0472">Membrane</keyword>
<dbReference type="InterPro" id="IPR045338">
    <property type="entry name" value="DUF6535"/>
</dbReference>
<dbReference type="SUPFAM" id="SSF48371">
    <property type="entry name" value="ARM repeat"/>
    <property type="match status" value="1"/>
</dbReference>
<protein>
    <recommendedName>
        <fullName evidence="3">DUF6535 domain-containing protein</fullName>
    </recommendedName>
</protein>
<dbReference type="STRING" id="47428.A0A284QLA4"/>
<keyword evidence="2" id="KW-1133">Transmembrane helix</keyword>
<keyword evidence="2" id="KW-0812">Transmembrane</keyword>
<reference evidence="5" key="1">
    <citation type="journal article" date="2017" name="Nat. Ecol. Evol.">
        <title>Genome expansion and lineage-specific genetic innovations in the forest pathogenic fungi Armillaria.</title>
        <authorList>
            <person name="Sipos G."/>
            <person name="Prasanna A.N."/>
            <person name="Walter M.C."/>
            <person name="O'Connor E."/>
            <person name="Balint B."/>
            <person name="Krizsan K."/>
            <person name="Kiss B."/>
            <person name="Hess J."/>
            <person name="Varga T."/>
            <person name="Slot J."/>
            <person name="Riley R."/>
            <person name="Boka B."/>
            <person name="Rigling D."/>
            <person name="Barry K."/>
            <person name="Lee J."/>
            <person name="Mihaltcheva S."/>
            <person name="LaButti K."/>
            <person name="Lipzen A."/>
            <person name="Waldron R."/>
            <person name="Moloney N.M."/>
            <person name="Sperisen C."/>
            <person name="Kredics L."/>
            <person name="Vagvoelgyi C."/>
            <person name="Patrignani A."/>
            <person name="Fitzpatrick D."/>
            <person name="Nagy I."/>
            <person name="Doyle S."/>
            <person name="Anderson J.B."/>
            <person name="Grigoriev I.V."/>
            <person name="Gueldener U."/>
            <person name="Muensterkoetter M."/>
            <person name="Nagy L.G."/>
        </authorList>
    </citation>
    <scope>NUCLEOTIDE SEQUENCE [LARGE SCALE GENOMIC DNA]</scope>
    <source>
        <strain evidence="5">C18/9</strain>
    </source>
</reference>